<evidence type="ECO:0000256" key="1">
    <source>
        <dbReference type="SAM" id="MobiDB-lite"/>
    </source>
</evidence>
<dbReference type="InterPro" id="IPR036388">
    <property type="entry name" value="WH-like_DNA-bd_sf"/>
</dbReference>
<dbReference type="InterPro" id="IPR018982">
    <property type="entry name" value="RQC_domain"/>
</dbReference>
<name>A0A1M3SZZ7_ASPLC</name>
<dbReference type="AlphaFoldDB" id="A0A1M3SZZ7"/>
<protein>
    <recommendedName>
        <fullName evidence="2">RQC domain-containing protein</fullName>
    </recommendedName>
</protein>
<evidence type="ECO:0000313" key="3">
    <source>
        <dbReference type="EMBL" id="OJZ80073.1"/>
    </source>
</evidence>
<dbReference type="Pfam" id="PF09382">
    <property type="entry name" value="RQC"/>
    <property type="match status" value="1"/>
</dbReference>
<dbReference type="EMBL" id="KV878262">
    <property type="protein sequence ID" value="OJZ80073.1"/>
    <property type="molecule type" value="Genomic_DNA"/>
</dbReference>
<accession>A0A1M3SZZ7</accession>
<feature type="domain" description="RQC" evidence="2">
    <location>
        <begin position="3"/>
        <end position="87"/>
    </location>
</feature>
<gene>
    <name evidence="3" type="ORF">ASPFODRAFT_467434</name>
</gene>
<reference evidence="4" key="1">
    <citation type="journal article" date="2017" name="Genome Biol.">
        <title>Comparative genomics reveals high biological diversity and specific adaptations in the industrially and medically important fungal genus Aspergillus.</title>
        <authorList>
            <person name="de Vries R.P."/>
            <person name="Riley R."/>
            <person name="Wiebenga A."/>
            <person name="Aguilar-Osorio G."/>
            <person name="Amillis S."/>
            <person name="Uchima C.A."/>
            <person name="Anderluh G."/>
            <person name="Asadollahi M."/>
            <person name="Askin M."/>
            <person name="Barry K."/>
            <person name="Battaglia E."/>
            <person name="Bayram O."/>
            <person name="Benocci T."/>
            <person name="Braus-Stromeyer S.A."/>
            <person name="Caldana C."/>
            <person name="Canovas D."/>
            <person name="Cerqueira G.C."/>
            <person name="Chen F."/>
            <person name="Chen W."/>
            <person name="Choi C."/>
            <person name="Clum A."/>
            <person name="Dos Santos R.A."/>
            <person name="Damasio A.R."/>
            <person name="Diallinas G."/>
            <person name="Emri T."/>
            <person name="Fekete E."/>
            <person name="Flipphi M."/>
            <person name="Freyberg S."/>
            <person name="Gallo A."/>
            <person name="Gournas C."/>
            <person name="Habgood R."/>
            <person name="Hainaut M."/>
            <person name="Harispe M.L."/>
            <person name="Henrissat B."/>
            <person name="Hilden K.S."/>
            <person name="Hope R."/>
            <person name="Hossain A."/>
            <person name="Karabika E."/>
            <person name="Karaffa L."/>
            <person name="Karanyi Z."/>
            <person name="Krasevec N."/>
            <person name="Kuo A."/>
            <person name="Kusch H."/>
            <person name="LaButti K."/>
            <person name="Lagendijk E.L."/>
            <person name="Lapidus A."/>
            <person name="Levasseur A."/>
            <person name="Lindquist E."/>
            <person name="Lipzen A."/>
            <person name="Logrieco A.F."/>
            <person name="MacCabe A."/>
            <person name="Maekelae M.R."/>
            <person name="Malavazi I."/>
            <person name="Melin P."/>
            <person name="Meyer V."/>
            <person name="Mielnichuk N."/>
            <person name="Miskei M."/>
            <person name="Molnar A.P."/>
            <person name="Mule G."/>
            <person name="Ngan C.Y."/>
            <person name="Orejas M."/>
            <person name="Orosz E."/>
            <person name="Ouedraogo J.P."/>
            <person name="Overkamp K.M."/>
            <person name="Park H.-S."/>
            <person name="Perrone G."/>
            <person name="Piumi F."/>
            <person name="Punt P.J."/>
            <person name="Ram A.F."/>
            <person name="Ramon A."/>
            <person name="Rauscher S."/>
            <person name="Record E."/>
            <person name="Riano-Pachon D.M."/>
            <person name="Robert V."/>
            <person name="Roehrig J."/>
            <person name="Ruller R."/>
            <person name="Salamov A."/>
            <person name="Salih N.S."/>
            <person name="Samson R.A."/>
            <person name="Sandor E."/>
            <person name="Sanguinetti M."/>
            <person name="Schuetze T."/>
            <person name="Sepcic K."/>
            <person name="Shelest E."/>
            <person name="Sherlock G."/>
            <person name="Sophianopoulou V."/>
            <person name="Squina F.M."/>
            <person name="Sun H."/>
            <person name="Susca A."/>
            <person name="Todd R.B."/>
            <person name="Tsang A."/>
            <person name="Unkles S.E."/>
            <person name="van de Wiele N."/>
            <person name="van Rossen-Uffink D."/>
            <person name="Oliveira J.V."/>
            <person name="Vesth T.C."/>
            <person name="Visser J."/>
            <person name="Yu J.-H."/>
            <person name="Zhou M."/>
            <person name="Andersen M.R."/>
            <person name="Archer D.B."/>
            <person name="Baker S.E."/>
            <person name="Benoit I."/>
            <person name="Brakhage A.A."/>
            <person name="Braus G.H."/>
            <person name="Fischer R."/>
            <person name="Frisvad J.C."/>
            <person name="Goldman G.H."/>
            <person name="Houbraken J."/>
            <person name="Oakley B."/>
            <person name="Pocsi I."/>
            <person name="Scazzocchio C."/>
            <person name="Seiboth B."/>
            <person name="vanKuyk P.A."/>
            <person name="Wortman J."/>
            <person name="Dyer P.S."/>
            <person name="Grigoriev I.V."/>
        </authorList>
    </citation>
    <scope>NUCLEOTIDE SEQUENCE [LARGE SCALE GENOMIC DNA]</scope>
    <source>
        <strain evidence="4">CBS 106.47</strain>
    </source>
</reference>
<dbReference type="GO" id="GO:0043138">
    <property type="term" value="F:3'-5' DNA helicase activity"/>
    <property type="evidence" value="ECO:0007669"/>
    <property type="project" value="InterPro"/>
</dbReference>
<evidence type="ECO:0000313" key="4">
    <source>
        <dbReference type="Proteomes" id="UP000184063"/>
    </source>
</evidence>
<dbReference type="Gene3D" id="1.10.10.10">
    <property type="entry name" value="Winged helix-like DNA-binding domain superfamily/Winged helix DNA-binding domain"/>
    <property type="match status" value="1"/>
</dbReference>
<dbReference type="GO" id="GO:0006260">
    <property type="term" value="P:DNA replication"/>
    <property type="evidence" value="ECO:0007669"/>
    <property type="project" value="InterPro"/>
</dbReference>
<organism evidence="3 4">
    <name type="scientific">Aspergillus luchuensis (strain CBS 106.47)</name>
    <dbReference type="NCBI Taxonomy" id="1137211"/>
    <lineage>
        <taxon>Eukaryota</taxon>
        <taxon>Fungi</taxon>
        <taxon>Dikarya</taxon>
        <taxon>Ascomycota</taxon>
        <taxon>Pezizomycotina</taxon>
        <taxon>Eurotiomycetes</taxon>
        <taxon>Eurotiomycetidae</taxon>
        <taxon>Eurotiales</taxon>
        <taxon>Aspergillaceae</taxon>
        <taxon>Aspergillus</taxon>
        <taxon>Aspergillus subgen. Circumdati</taxon>
    </lineage>
</organism>
<dbReference type="VEuPathDB" id="FungiDB:ASPFODRAFT_467434"/>
<feature type="region of interest" description="Disordered" evidence="1">
    <location>
        <begin position="87"/>
        <end position="106"/>
    </location>
</feature>
<sequence>MAVFRGGRKLKSPRHAEIPWYRRGSDLTLGEVERLFYRLLSEEALSEDNFFIKHSSIAVQYVKLGHRATEFERGQCSLQFQVPVQPSRGEAARAHGNTRRVSKRENPSWVSRAAALSTAHRGCQEPAGAKTSLAHEDLNDPVLDIGAAARQCDRQGLDQPVRGECGAPQLLQWKKQISDTTFFCFLTALISEVVPRDIAGRSSL</sequence>
<evidence type="ECO:0000259" key="2">
    <source>
        <dbReference type="Pfam" id="PF09382"/>
    </source>
</evidence>
<dbReference type="Proteomes" id="UP000184063">
    <property type="component" value="Unassembled WGS sequence"/>
</dbReference>
<dbReference type="GO" id="GO:0006281">
    <property type="term" value="P:DNA repair"/>
    <property type="evidence" value="ECO:0007669"/>
    <property type="project" value="InterPro"/>
</dbReference>
<proteinExistence type="predicted"/>